<dbReference type="InterPro" id="IPR050469">
    <property type="entry name" value="Diguanylate_Cyclase"/>
</dbReference>
<evidence type="ECO:0000313" key="8">
    <source>
        <dbReference type="Proteomes" id="UP000256763"/>
    </source>
</evidence>
<evidence type="ECO:0000256" key="2">
    <source>
        <dbReference type="ARBA" id="ARBA00012528"/>
    </source>
</evidence>
<comment type="catalytic activity">
    <reaction evidence="3">
        <text>2 GTP = 3',3'-c-di-GMP + 2 diphosphate</text>
        <dbReference type="Rhea" id="RHEA:24898"/>
        <dbReference type="ChEBI" id="CHEBI:33019"/>
        <dbReference type="ChEBI" id="CHEBI:37565"/>
        <dbReference type="ChEBI" id="CHEBI:58805"/>
        <dbReference type="EC" id="2.7.7.65"/>
    </reaction>
</comment>
<feature type="transmembrane region" description="Helical" evidence="4">
    <location>
        <begin position="298"/>
        <end position="320"/>
    </location>
</feature>
<dbReference type="Pfam" id="PF07695">
    <property type="entry name" value="7TMR-DISM_7TM"/>
    <property type="match status" value="1"/>
</dbReference>
<dbReference type="CDD" id="cd01949">
    <property type="entry name" value="GGDEF"/>
    <property type="match status" value="1"/>
</dbReference>
<dbReference type="EC" id="2.7.7.65" evidence="2"/>
<dbReference type="GO" id="GO:0043709">
    <property type="term" value="P:cell adhesion involved in single-species biofilm formation"/>
    <property type="evidence" value="ECO:0007669"/>
    <property type="project" value="TreeGrafter"/>
</dbReference>
<comment type="caution">
    <text evidence="7">The sequence shown here is derived from an EMBL/GenBank/DDBJ whole genome shotgun (WGS) entry which is preliminary data.</text>
</comment>
<dbReference type="PANTHER" id="PTHR45138:SF9">
    <property type="entry name" value="DIGUANYLATE CYCLASE DGCM-RELATED"/>
    <property type="match status" value="1"/>
</dbReference>
<protein>
    <recommendedName>
        <fullName evidence="2">diguanylate cyclase</fullName>
        <ecNumber evidence="2">2.7.7.65</ecNumber>
    </recommendedName>
</protein>
<evidence type="ECO:0000259" key="6">
    <source>
        <dbReference type="PROSITE" id="PS50887"/>
    </source>
</evidence>
<dbReference type="Pfam" id="PF07696">
    <property type="entry name" value="7TMR-DISMED2"/>
    <property type="match status" value="1"/>
</dbReference>
<dbReference type="NCBIfam" id="TIGR00254">
    <property type="entry name" value="GGDEF"/>
    <property type="match status" value="1"/>
</dbReference>
<keyword evidence="8" id="KW-1185">Reference proteome</keyword>
<dbReference type="GO" id="GO:0005886">
    <property type="term" value="C:plasma membrane"/>
    <property type="evidence" value="ECO:0007669"/>
    <property type="project" value="TreeGrafter"/>
</dbReference>
<dbReference type="RefSeq" id="WP_116347791.1">
    <property type="nucleotide sequence ID" value="NZ_NFZW01000008.1"/>
</dbReference>
<dbReference type="EMBL" id="NFZW01000008">
    <property type="protein sequence ID" value="RFA36878.1"/>
    <property type="molecule type" value="Genomic_DNA"/>
</dbReference>
<dbReference type="AlphaFoldDB" id="A0A3E0WVN2"/>
<comment type="cofactor">
    <cofactor evidence="1">
        <name>Mg(2+)</name>
        <dbReference type="ChEBI" id="CHEBI:18420"/>
    </cofactor>
</comment>
<accession>A0A3E0WVN2</accession>
<dbReference type="InterPro" id="IPR011623">
    <property type="entry name" value="7TMR_DISM_rcpt_extracell_dom1"/>
</dbReference>
<gene>
    <name evidence="7" type="ORF">CAL65_10205</name>
</gene>
<reference evidence="8" key="1">
    <citation type="submission" date="2017-05" db="EMBL/GenBank/DDBJ databases">
        <authorList>
            <person name="Sharma S."/>
            <person name="Sidhu C."/>
            <person name="Pinnaka A.K."/>
        </authorList>
    </citation>
    <scope>NUCLEOTIDE SEQUENCE [LARGE SCALE GENOMIC DNA]</scope>
    <source>
        <strain evidence="8">AK93</strain>
    </source>
</reference>
<proteinExistence type="predicted"/>
<feature type="transmembrane region" description="Helical" evidence="4">
    <location>
        <begin position="356"/>
        <end position="379"/>
    </location>
</feature>
<keyword evidence="4" id="KW-0812">Transmembrane</keyword>
<sequence length="597" mass="66446">MFKYCLFILAVVLSLPASATVVLTGEGFQNLNGQLNYLEDPDRRRTLRDVRQDADSWQAAEQVFNQGFSRSAWWLRLRIVNPATQPQSRLLELAYPLLDYVDVYVYGEDKLIDYYHMGSALPFAARPYNSQNYLVPLRWEGQEQLEIYLRIDTVGAVRAPLFLWDAPTYALSKGVRGAVHGVFLGALGVFSLYNLLLFFAVKGLSYLYYVCTQLCLLALITSYTGFGFAVLWPETPAFNDYVIPLAIFGTVAFGGLFTNRVLSLRYVAKRASQALLVIVMLAVVLAAFALVLPYNLRLGVGLVFAMGAVLFYLGLGIYCWAKGGSAARVYTAALLVGFLGFVPATLSAIGSMSFNWSILIVSLTGALGTALLMSFAMMVRINDERRLRQQAQEQALTTTRRANARLEATIRERTREQEALTERLRAWSYTDSLTGVSNRRQLEWRLTEIWQTQAQTGGGVSVMLIDLDHFKTINDDYGHAIGDVCLRAAAERIAGCIRHQHDEVARYGGEEFCVVLVDAEWPSTLDVAERIRHEVRRKPVVVDQVAIELSVSIGVAAGSPQQDASYQALLHRADQALYAAKSAGRNRVRPMAEDVVP</sequence>
<feature type="domain" description="GGDEF" evidence="6">
    <location>
        <begin position="458"/>
        <end position="593"/>
    </location>
</feature>
<dbReference type="GO" id="GO:1902201">
    <property type="term" value="P:negative regulation of bacterial-type flagellum-dependent cell motility"/>
    <property type="evidence" value="ECO:0007669"/>
    <property type="project" value="TreeGrafter"/>
</dbReference>
<dbReference type="InterPro" id="IPR029787">
    <property type="entry name" value="Nucleotide_cyclase"/>
</dbReference>
<keyword evidence="4" id="KW-0472">Membrane</keyword>
<keyword evidence="4" id="KW-1133">Transmembrane helix</keyword>
<feature type="signal peptide" evidence="5">
    <location>
        <begin position="1"/>
        <end position="19"/>
    </location>
</feature>
<dbReference type="PROSITE" id="PS50887">
    <property type="entry name" value="GGDEF"/>
    <property type="match status" value="1"/>
</dbReference>
<keyword evidence="5" id="KW-0732">Signal</keyword>
<dbReference type="InterPro" id="IPR043128">
    <property type="entry name" value="Rev_trsase/Diguanyl_cyclase"/>
</dbReference>
<dbReference type="FunFam" id="3.30.70.270:FF:000001">
    <property type="entry name" value="Diguanylate cyclase domain protein"/>
    <property type="match status" value="1"/>
</dbReference>
<dbReference type="Gene3D" id="2.60.40.2380">
    <property type="match status" value="1"/>
</dbReference>
<dbReference type="GO" id="GO:0052621">
    <property type="term" value="F:diguanylate cyclase activity"/>
    <property type="evidence" value="ECO:0007669"/>
    <property type="project" value="UniProtKB-EC"/>
</dbReference>
<dbReference type="InterPro" id="IPR011622">
    <property type="entry name" value="7TMR_DISM_rcpt_extracell_dom2"/>
</dbReference>
<dbReference type="InterPro" id="IPR000160">
    <property type="entry name" value="GGDEF_dom"/>
</dbReference>
<evidence type="ECO:0000313" key="7">
    <source>
        <dbReference type="EMBL" id="RFA36878.1"/>
    </source>
</evidence>
<evidence type="ECO:0000256" key="4">
    <source>
        <dbReference type="SAM" id="Phobius"/>
    </source>
</evidence>
<evidence type="ECO:0000256" key="3">
    <source>
        <dbReference type="ARBA" id="ARBA00034247"/>
    </source>
</evidence>
<name>A0A3E0WVN2_9GAMM</name>
<feature type="transmembrane region" description="Helical" evidence="4">
    <location>
        <begin position="206"/>
        <end position="229"/>
    </location>
</feature>
<feature type="transmembrane region" description="Helical" evidence="4">
    <location>
        <begin position="274"/>
        <end position="292"/>
    </location>
</feature>
<evidence type="ECO:0000256" key="1">
    <source>
        <dbReference type="ARBA" id="ARBA00001946"/>
    </source>
</evidence>
<feature type="transmembrane region" description="Helical" evidence="4">
    <location>
        <begin position="332"/>
        <end position="350"/>
    </location>
</feature>
<dbReference type="Pfam" id="PF00990">
    <property type="entry name" value="GGDEF"/>
    <property type="match status" value="1"/>
</dbReference>
<evidence type="ECO:0000256" key="5">
    <source>
        <dbReference type="SAM" id="SignalP"/>
    </source>
</evidence>
<feature type="transmembrane region" description="Helical" evidence="4">
    <location>
        <begin position="241"/>
        <end position="262"/>
    </location>
</feature>
<feature type="transmembrane region" description="Helical" evidence="4">
    <location>
        <begin position="178"/>
        <end position="199"/>
    </location>
</feature>
<dbReference type="Gene3D" id="3.30.70.270">
    <property type="match status" value="1"/>
</dbReference>
<organism evidence="7 8">
    <name type="scientific">Alkalilimnicola ehrlichii</name>
    <dbReference type="NCBI Taxonomy" id="351052"/>
    <lineage>
        <taxon>Bacteria</taxon>
        <taxon>Pseudomonadati</taxon>
        <taxon>Pseudomonadota</taxon>
        <taxon>Gammaproteobacteria</taxon>
        <taxon>Chromatiales</taxon>
        <taxon>Ectothiorhodospiraceae</taxon>
        <taxon>Alkalilimnicola</taxon>
    </lineage>
</organism>
<dbReference type="SMART" id="SM00267">
    <property type="entry name" value="GGDEF"/>
    <property type="match status" value="1"/>
</dbReference>
<dbReference type="Proteomes" id="UP000256763">
    <property type="component" value="Unassembled WGS sequence"/>
</dbReference>
<dbReference type="SUPFAM" id="SSF55073">
    <property type="entry name" value="Nucleotide cyclase"/>
    <property type="match status" value="1"/>
</dbReference>
<dbReference type="PANTHER" id="PTHR45138">
    <property type="entry name" value="REGULATORY COMPONENTS OF SENSORY TRANSDUCTION SYSTEM"/>
    <property type="match status" value="1"/>
</dbReference>
<feature type="chain" id="PRO_5017572285" description="diguanylate cyclase" evidence="5">
    <location>
        <begin position="20"/>
        <end position="597"/>
    </location>
</feature>